<feature type="active site" description="Proton acceptor" evidence="3">
    <location>
        <position position="196"/>
    </location>
</feature>
<dbReference type="GO" id="GO:0008483">
    <property type="term" value="F:transaminase activity"/>
    <property type="evidence" value="ECO:0007669"/>
    <property type="project" value="UniProtKB-KW"/>
</dbReference>
<reference evidence="6 7" key="1">
    <citation type="submission" date="2019-01" db="EMBL/GenBank/DDBJ databases">
        <title>Coherence of Microcystis species and biogeography revealed through population genomics.</title>
        <authorList>
            <person name="Perez-Carrascal O.M."/>
            <person name="Terrat Y."/>
            <person name="Giani A."/>
            <person name="Fortin N."/>
            <person name="Tromas N."/>
            <person name="Shapiro B.J."/>
        </authorList>
    </citation>
    <scope>NUCLEOTIDE SEQUENCE [LARGE SCALE GENOMIC DNA]</scope>
    <source>
        <strain evidence="6">Mw_QC_S_20081001_S30D</strain>
    </source>
</reference>
<sequence>MNQTQTSNLSISIAETLHVGRPNIGSYQRFLSLVEDIFERRWFSNNGKLVNELEFLLSEYLEVKHCILVCNGTMGLQLATKALELTGEVIVPAFTFIATVHALQWMGLKPIFVDVDPLTHTLDPDKIISLINENTSGIIGVHLWGNPCATEKIESIAKIYDLKVIYDAAHAFSCRHQTKMIGNFGDCEVFSFHATKFFQTFEGGAITTNNDQLAQKIRLMKNFGFQGLDNVIELGINGKMTEIQAAMGLACFESLEEIVKINRRNYEYYRQHLEEITGIRFFNYDKIAQTNFQYIIAVVDAKTAGLTRDELVQILQDCNIRARRYFYPGCHRSAPYRTLYPEQITNLPNTDFLCERVMVLPTGQSVSVRDIDVICQIIKQSLQN</sequence>
<dbReference type="PANTHER" id="PTHR30244:SF9">
    <property type="entry name" value="PROTEIN RV3402C"/>
    <property type="match status" value="1"/>
</dbReference>
<dbReference type="SUPFAM" id="SSF53383">
    <property type="entry name" value="PLP-dependent transferases"/>
    <property type="match status" value="1"/>
</dbReference>
<evidence type="ECO:0000256" key="3">
    <source>
        <dbReference type="PIRSR" id="PIRSR000390-1"/>
    </source>
</evidence>
<keyword evidence="6" id="KW-0032">Aminotransferase</keyword>
<dbReference type="Proteomes" id="UP000320523">
    <property type="component" value="Unassembled WGS sequence"/>
</dbReference>
<protein>
    <submittedName>
        <fullName evidence="6">dTDP-4-dehydro-6-deoxyglucose aminotransferase</fullName>
    </submittedName>
</protein>
<evidence type="ECO:0000313" key="6">
    <source>
        <dbReference type="EMBL" id="TRU95778.1"/>
    </source>
</evidence>
<dbReference type="InterPro" id="IPR000653">
    <property type="entry name" value="DegT/StrS_aminotransferase"/>
</dbReference>
<dbReference type="Pfam" id="PF01041">
    <property type="entry name" value="DegT_DnrJ_EryC1"/>
    <property type="match status" value="1"/>
</dbReference>
<keyword evidence="6" id="KW-0808">Transferase</keyword>
<dbReference type="InterPro" id="IPR015421">
    <property type="entry name" value="PyrdxlP-dep_Trfase_major"/>
</dbReference>
<dbReference type="GO" id="GO:0030170">
    <property type="term" value="F:pyridoxal phosphate binding"/>
    <property type="evidence" value="ECO:0007669"/>
    <property type="project" value="TreeGrafter"/>
</dbReference>
<dbReference type="InterPro" id="IPR015424">
    <property type="entry name" value="PyrdxlP-dep_Trfase"/>
</dbReference>
<organism evidence="6 7">
    <name type="scientific">Microcystis wesenbergii Mw_QC_S_20081001_S30D</name>
    <dbReference type="NCBI Taxonomy" id="2486245"/>
    <lineage>
        <taxon>Bacteria</taxon>
        <taxon>Bacillati</taxon>
        <taxon>Cyanobacteriota</taxon>
        <taxon>Cyanophyceae</taxon>
        <taxon>Oscillatoriophycideae</taxon>
        <taxon>Chroococcales</taxon>
        <taxon>Microcystaceae</taxon>
        <taxon>Microcystis</taxon>
    </lineage>
</organism>
<evidence type="ECO:0000313" key="7">
    <source>
        <dbReference type="Proteomes" id="UP000320523"/>
    </source>
</evidence>
<dbReference type="CDD" id="cd00616">
    <property type="entry name" value="AHBA_syn"/>
    <property type="match status" value="1"/>
</dbReference>
<evidence type="ECO:0000256" key="2">
    <source>
        <dbReference type="ARBA" id="ARBA00037999"/>
    </source>
</evidence>
<feature type="modified residue" description="N6-(pyridoxal phosphate)lysine" evidence="4">
    <location>
        <position position="196"/>
    </location>
</feature>
<dbReference type="AlphaFoldDB" id="A0A552JJC6"/>
<evidence type="ECO:0000256" key="1">
    <source>
        <dbReference type="ARBA" id="ARBA00022898"/>
    </source>
</evidence>
<evidence type="ECO:0000256" key="4">
    <source>
        <dbReference type="PIRSR" id="PIRSR000390-2"/>
    </source>
</evidence>
<name>A0A552JJC6_9CHRO</name>
<dbReference type="PANTHER" id="PTHR30244">
    <property type="entry name" value="TRANSAMINASE"/>
    <property type="match status" value="1"/>
</dbReference>
<accession>A0A552JJC6</accession>
<gene>
    <name evidence="6" type="ORF">EWV75_12945</name>
</gene>
<dbReference type="EMBL" id="SFAT01000131">
    <property type="protein sequence ID" value="TRU95778.1"/>
    <property type="molecule type" value="Genomic_DNA"/>
</dbReference>
<comment type="caution">
    <text evidence="6">The sequence shown here is derived from an EMBL/GenBank/DDBJ whole genome shotgun (WGS) entry which is preliminary data.</text>
</comment>
<proteinExistence type="inferred from homology"/>
<dbReference type="GO" id="GO:0000271">
    <property type="term" value="P:polysaccharide biosynthetic process"/>
    <property type="evidence" value="ECO:0007669"/>
    <property type="project" value="TreeGrafter"/>
</dbReference>
<dbReference type="PIRSF" id="PIRSF000390">
    <property type="entry name" value="PLP_StrS"/>
    <property type="match status" value="1"/>
</dbReference>
<keyword evidence="1 4" id="KW-0663">Pyridoxal phosphate</keyword>
<evidence type="ECO:0000256" key="5">
    <source>
        <dbReference type="RuleBase" id="RU004508"/>
    </source>
</evidence>
<dbReference type="Gene3D" id="3.40.640.10">
    <property type="entry name" value="Type I PLP-dependent aspartate aminotransferase-like (Major domain)"/>
    <property type="match status" value="1"/>
</dbReference>
<comment type="similarity">
    <text evidence="2 5">Belongs to the DegT/DnrJ/EryC1 family.</text>
</comment>